<evidence type="ECO:0000256" key="6">
    <source>
        <dbReference type="ARBA" id="ARBA00023002"/>
    </source>
</evidence>
<evidence type="ECO:0000313" key="10">
    <source>
        <dbReference type="EMBL" id="PWF26925.1"/>
    </source>
</evidence>
<dbReference type="PANTHER" id="PTHR42940">
    <property type="entry name" value="ALCOHOL DEHYDROGENASE 1-RELATED"/>
    <property type="match status" value="1"/>
</dbReference>
<evidence type="ECO:0000313" key="11">
    <source>
        <dbReference type="Proteomes" id="UP000245283"/>
    </source>
</evidence>
<dbReference type="GO" id="GO:0046872">
    <property type="term" value="F:metal ion binding"/>
    <property type="evidence" value="ECO:0007669"/>
    <property type="project" value="UniProtKB-KW"/>
</dbReference>
<dbReference type="Gene3D" id="3.90.180.10">
    <property type="entry name" value="Medium-chain alcohol dehydrogenases, catalytic domain"/>
    <property type="match status" value="1"/>
</dbReference>
<evidence type="ECO:0000256" key="3">
    <source>
        <dbReference type="ARBA" id="ARBA00013190"/>
    </source>
</evidence>
<comment type="cofactor">
    <cofactor evidence="1">
        <name>Zn(2+)</name>
        <dbReference type="ChEBI" id="CHEBI:29105"/>
    </cofactor>
</comment>
<dbReference type="OrthoDB" id="3265141at2"/>
<dbReference type="CDD" id="cd05284">
    <property type="entry name" value="arabinose_DH_like"/>
    <property type="match status" value="1"/>
</dbReference>
<dbReference type="EMBL" id="QETB01000001">
    <property type="protein sequence ID" value="PWF26925.1"/>
    <property type="molecule type" value="Genomic_DNA"/>
</dbReference>
<dbReference type="SMART" id="SM00829">
    <property type="entry name" value="PKS_ER"/>
    <property type="match status" value="1"/>
</dbReference>
<keyword evidence="11" id="KW-1185">Reference proteome</keyword>
<dbReference type="Proteomes" id="UP000245283">
    <property type="component" value="Unassembled WGS sequence"/>
</dbReference>
<evidence type="ECO:0000256" key="1">
    <source>
        <dbReference type="ARBA" id="ARBA00001947"/>
    </source>
</evidence>
<evidence type="ECO:0000256" key="4">
    <source>
        <dbReference type="ARBA" id="ARBA00022723"/>
    </source>
</evidence>
<dbReference type="Pfam" id="PF08240">
    <property type="entry name" value="ADH_N"/>
    <property type="match status" value="1"/>
</dbReference>
<comment type="catalytic activity">
    <reaction evidence="7">
        <text>a secondary alcohol + NAD(+) = a ketone + NADH + H(+)</text>
        <dbReference type="Rhea" id="RHEA:10740"/>
        <dbReference type="ChEBI" id="CHEBI:15378"/>
        <dbReference type="ChEBI" id="CHEBI:17087"/>
        <dbReference type="ChEBI" id="CHEBI:35681"/>
        <dbReference type="ChEBI" id="CHEBI:57540"/>
        <dbReference type="ChEBI" id="CHEBI:57945"/>
        <dbReference type="EC" id="1.1.1.1"/>
    </reaction>
</comment>
<dbReference type="InterPro" id="IPR020843">
    <property type="entry name" value="ER"/>
</dbReference>
<dbReference type="InterPro" id="IPR036291">
    <property type="entry name" value="NAD(P)-bd_dom_sf"/>
</dbReference>
<name>A0A2V1K8X7_9ACTO</name>
<proteinExistence type="inferred from homology"/>
<keyword evidence="4" id="KW-0479">Metal-binding</keyword>
<dbReference type="Gene3D" id="3.40.50.720">
    <property type="entry name" value="NAD(P)-binding Rossmann-like Domain"/>
    <property type="match status" value="1"/>
</dbReference>
<keyword evidence="5" id="KW-0862">Zinc</keyword>
<feature type="domain" description="Enoyl reductase (ER)" evidence="9">
    <location>
        <begin position="10"/>
        <end position="343"/>
    </location>
</feature>
<protein>
    <recommendedName>
        <fullName evidence="3">alcohol dehydrogenase</fullName>
        <ecNumber evidence="3">1.1.1.1</ecNumber>
    </recommendedName>
</protein>
<comment type="catalytic activity">
    <reaction evidence="8">
        <text>a primary alcohol + NAD(+) = an aldehyde + NADH + H(+)</text>
        <dbReference type="Rhea" id="RHEA:10736"/>
        <dbReference type="ChEBI" id="CHEBI:15378"/>
        <dbReference type="ChEBI" id="CHEBI:15734"/>
        <dbReference type="ChEBI" id="CHEBI:17478"/>
        <dbReference type="ChEBI" id="CHEBI:57540"/>
        <dbReference type="ChEBI" id="CHEBI:57945"/>
        <dbReference type="EC" id="1.1.1.1"/>
    </reaction>
</comment>
<reference evidence="11" key="1">
    <citation type="submission" date="2018-05" db="EMBL/GenBank/DDBJ databases">
        <authorList>
            <person name="Li Y."/>
        </authorList>
    </citation>
    <scope>NUCLEOTIDE SEQUENCE [LARGE SCALE GENOMIC DNA]</scope>
    <source>
        <strain evidence="11">sk1b4</strain>
    </source>
</reference>
<evidence type="ECO:0000256" key="8">
    <source>
        <dbReference type="ARBA" id="ARBA00049243"/>
    </source>
</evidence>
<dbReference type="SUPFAM" id="SSF50129">
    <property type="entry name" value="GroES-like"/>
    <property type="match status" value="1"/>
</dbReference>
<evidence type="ECO:0000256" key="5">
    <source>
        <dbReference type="ARBA" id="ARBA00022833"/>
    </source>
</evidence>
<evidence type="ECO:0000256" key="7">
    <source>
        <dbReference type="ARBA" id="ARBA00049164"/>
    </source>
</evidence>
<sequence length="353" mass="37904">MKAVQYREIGGRPEVVEIDDPTPGPGQVLLKMTAAGLCHSDIAVMSWTKEQYRGELPLTLGHECVGTIIDASAGSRELITMGEKVLVYGPWGCGRCRQCAQGYENYCYNAGKFGIFPPGLGRAGGLAEYMLVDRARYLVPIGDLDPITAAPLTDAGLTPYHAVMHSLPKLKAHSTAVVFGVGGLGHVAIQLLKHLTPSTVIALDVSEKNLELARKVGADYVFKSDQDAVKSVKDLTEGLGAEVVFDFVGIQATADLGAQMTRVRGDWNLVGIGGGVAKVGFGLLPYECQVFSPYWGTRADLYDVVDLARKGIINIHTEKYALDDAPEAYRRLEAGAIVGRAVIDPTLKESVLE</sequence>
<dbReference type="EC" id="1.1.1.1" evidence="3"/>
<dbReference type="PANTHER" id="PTHR42940:SF8">
    <property type="entry name" value="VACUOLAR PROTEIN SORTING-ASSOCIATED PROTEIN 11"/>
    <property type="match status" value="1"/>
</dbReference>
<dbReference type="SUPFAM" id="SSF51735">
    <property type="entry name" value="NAD(P)-binding Rossmann-fold domains"/>
    <property type="match status" value="1"/>
</dbReference>
<dbReference type="InterPro" id="IPR011032">
    <property type="entry name" value="GroES-like_sf"/>
</dbReference>
<dbReference type="AlphaFoldDB" id="A0A2V1K8X7"/>
<gene>
    <name evidence="10" type="ORF">DD236_00470</name>
</gene>
<dbReference type="RefSeq" id="WP_109092426.1">
    <property type="nucleotide sequence ID" value="NZ_JBQDCU010000029.1"/>
</dbReference>
<dbReference type="GO" id="GO:0004022">
    <property type="term" value="F:alcohol dehydrogenase (NAD+) activity"/>
    <property type="evidence" value="ECO:0007669"/>
    <property type="project" value="UniProtKB-EC"/>
</dbReference>
<comment type="similarity">
    <text evidence="2">Belongs to the zinc-containing alcohol dehydrogenase family.</text>
</comment>
<evidence type="ECO:0000256" key="2">
    <source>
        <dbReference type="ARBA" id="ARBA00008072"/>
    </source>
</evidence>
<keyword evidence="6" id="KW-0560">Oxidoreductase</keyword>
<dbReference type="Pfam" id="PF00107">
    <property type="entry name" value="ADH_zinc_N"/>
    <property type="match status" value="1"/>
</dbReference>
<dbReference type="InterPro" id="IPR013149">
    <property type="entry name" value="ADH-like_C"/>
</dbReference>
<comment type="caution">
    <text evidence="10">The sequence shown here is derived from an EMBL/GenBank/DDBJ whole genome shotgun (WGS) entry which is preliminary data.</text>
</comment>
<evidence type="ECO:0000259" key="9">
    <source>
        <dbReference type="SMART" id="SM00829"/>
    </source>
</evidence>
<accession>A0A2V1K8X7</accession>
<dbReference type="InterPro" id="IPR013154">
    <property type="entry name" value="ADH-like_N"/>
</dbReference>
<organism evidence="10 11">
    <name type="scientific">Ancrocorticia populi</name>
    <dbReference type="NCBI Taxonomy" id="2175228"/>
    <lineage>
        <taxon>Bacteria</taxon>
        <taxon>Bacillati</taxon>
        <taxon>Actinomycetota</taxon>
        <taxon>Actinomycetes</taxon>
        <taxon>Actinomycetales</taxon>
        <taxon>Actinomycetaceae</taxon>
        <taxon>Ancrocorticia</taxon>
    </lineage>
</organism>